<dbReference type="GO" id="GO:0030234">
    <property type="term" value="F:enzyme regulator activity"/>
    <property type="evidence" value="ECO:0007669"/>
    <property type="project" value="InterPro"/>
</dbReference>
<proteinExistence type="predicted"/>
<dbReference type="PRINTS" id="PR00340">
    <property type="entry name" value="PIIGLNB"/>
</dbReference>
<dbReference type="InterPro" id="IPR011322">
    <property type="entry name" value="N-reg_PII-like_a/b"/>
</dbReference>
<evidence type="ECO:0000313" key="2">
    <source>
        <dbReference type="Proteomes" id="UP000267464"/>
    </source>
</evidence>
<reference evidence="1 2" key="2">
    <citation type="submission" date="2018-12" db="EMBL/GenBank/DDBJ databases">
        <title>Rhizobacter gummiphilus sp. nov., a rubber-degrading bacterium isolated from the soil of a botanical garden in Japan.</title>
        <authorList>
            <person name="Shunsuke S.S."/>
        </authorList>
    </citation>
    <scope>NUCLEOTIDE SEQUENCE [LARGE SCALE GENOMIC DNA]</scope>
    <source>
        <strain evidence="1 2">S-16</strain>
    </source>
</reference>
<dbReference type="SUPFAM" id="SSF54913">
    <property type="entry name" value="GlnB-like"/>
    <property type="match status" value="1"/>
</dbReference>
<dbReference type="OrthoDB" id="8480258at2"/>
<evidence type="ECO:0000313" key="1">
    <source>
        <dbReference type="EMBL" id="RQP21847.1"/>
    </source>
</evidence>
<organism evidence="1 2">
    <name type="scientific">Piscinibacter terrae</name>
    <dbReference type="NCBI Taxonomy" id="2496871"/>
    <lineage>
        <taxon>Bacteria</taxon>
        <taxon>Pseudomonadati</taxon>
        <taxon>Pseudomonadota</taxon>
        <taxon>Betaproteobacteria</taxon>
        <taxon>Burkholderiales</taxon>
        <taxon>Sphaerotilaceae</taxon>
        <taxon>Piscinibacter</taxon>
    </lineage>
</organism>
<dbReference type="GO" id="GO:0006808">
    <property type="term" value="P:regulation of nitrogen utilization"/>
    <property type="evidence" value="ECO:0007669"/>
    <property type="project" value="InterPro"/>
</dbReference>
<keyword evidence="2" id="KW-1185">Reference proteome</keyword>
<dbReference type="AlphaFoldDB" id="A0A3N7HII5"/>
<comment type="caution">
    <text evidence="1">The sequence shown here is derived from an EMBL/GenBank/DDBJ whole genome shotgun (WGS) entry which is preliminary data.</text>
</comment>
<dbReference type="Proteomes" id="UP000267464">
    <property type="component" value="Unassembled WGS sequence"/>
</dbReference>
<name>A0A3N7HII5_9BURK</name>
<dbReference type="EMBL" id="QUSW01000009">
    <property type="protein sequence ID" value="RQP21847.1"/>
    <property type="molecule type" value="Genomic_DNA"/>
</dbReference>
<protein>
    <submittedName>
        <fullName evidence="1">P-II family nitrogen regulator</fullName>
    </submittedName>
</protein>
<reference evidence="1 2" key="1">
    <citation type="submission" date="2018-08" db="EMBL/GenBank/DDBJ databases">
        <authorList>
            <person name="Khan S.A."/>
            <person name="Jeon C.O."/>
            <person name="Chun B.H."/>
            <person name="Jeong S.E."/>
        </authorList>
    </citation>
    <scope>NUCLEOTIDE SEQUENCE [LARGE SCALE GENOMIC DNA]</scope>
    <source>
        <strain evidence="1 2">S-16</strain>
    </source>
</reference>
<gene>
    <name evidence="1" type="ORF">DZC73_25750</name>
</gene>
<accession>A0A3N7HII5</accession>
<dbReference type="Gene3D" id="3.30.70.120">
    <property type="match status" value="1"/>
</dbReference>
<dbReference type="Pfam" id="PF00543">
    <property type="entry name" value="P-II"/>
    <property type="match status" value="1"/>
</dbReference>
<dbReference type="SMART" id="SM00938">
    <property type="entry name" value="P-II"/>
    <property type="match status" value="1"/>
</dbReference>
<dbReference type="InterPro" id="IPR002187">
    <property type="entry name" value="N-reg_PII"/>
</dbReference>
<dbReference type="InterPro" id="IPR015867">
    <property type="entry name" value="N-reg_PII/ATP_PRibTrfase_C"/>
</dbReference>
<dbReference type="RefSeq" id="WP_124543259.1">
    <property type="nucleotide sequence ID" value="NZ_QUSW01000009.1"/>
</dbReference>
<dbReference type="PROSITE" id="PS51343">
    <property type="entry name" value="PII_GLNB_DOM"/>
    <property type="match status" value="1"/>
</dbReference>
<sequence length="115" mass="12407">MKEIKAYVHANRIGAVIAALKGSSAWDGAVGGGGTDTHNLTVYVVKGSLLPVDERERHYSVELGDEVVNEYKLELTCADEHADELVEVIRTSARTGQPNAGWVFVTEVARTVPIS</sequence>